<dbReference type="Gene3D" id="2.60.40.10">
    <property type="entry name" value="Immunoglobulins"/>
    <property type="match status" value="2"/>
</dbReference>
<comment type="caution">
    <text evidence="3">The sequence shown here is derived from an EMBL/GenBank/DDBJ whole genome shotgun (WGS) entry which is preliminary data.</text>
</comment>
<keyword evidence="4" id="KW-1185">Reference proteome</keyword>
<keyword evidence="1" id="KW-0812">Transmembrane</keyword>
<reference evidence="3 4" key="1">
    <citation type="submission" date="2018-10" db="EMBL/GenBank/DDBJ databases">
        <title>Aeromicrobium sp. 9W16Y-2 whole genome shotgun sequence.</title>
        <authorList>
            <person name="Li F."/>
        </authorList>
    </citation>
    <scope>NUCLEOTIDE SEQUENCE [LARGE SCALE GENOMIC DNA]</scope>
    <source>
        <strain evidence="3 4">9W16Y-2</strain>
    </source>
</reference>
<dbReference type="InterPro" id="IPR013783">
    <property type="entry name" value="Ig-like_fold"/>
</dbReference>
<evidence type="ECO:0000259" key="2">
    <source>
        <dbReference type="Pfam" id="PF25549"/>
    </source>
</evidence>
<dbReference type="GO" id="GO:0005975">
    <property type="term" value="P:carbohydrate metabolic process"/>
    <property type="evidence" value="ECO:0007669"/>
    <property type="project" value="UniProtKB-ARBA"/>
</dbReference>
<evidence type="ECO:0000313" key="4">
    <source>
        <dbReference type="Proteomes" id="UP000282515"/>
    </source>
</evidence>
<gene>
    <name evidence="3" type="ORF">D9V41_01745</name>
</gene>
<feature type="transmembrane region" description="Helical" evidence="1">
    <location>
        <begin position="897"/>
        <end position="915"/>
    </location>
</feature>
<dbReference type="EMBL" id="RDBF01000001">
    <property type="protein sequence ID" value="RLV57385.1"/>
    <property type="molecule type" value="Genomic_DNA"/>
</dbReference>
<evidence type="ECO:0000313" key="3">
    <source>
        <dbReference type="EMBL" id="RLV57385.1"/>
    </source>
</evidence>
<feature type="transmembrane region" description="Helical" evidence="1">
    <location>
        <begin position="22"/>
        <end position="43"/>
    </location>
</feature>
<keyword evidence="1" id="KW-1133">Transmembrane helix</keyword>
<organism evidence="3 4">
    <name type="scientific">Aeromicrobium phragmitis</name>
    <dbReference type="NCBI Taxonomy" id="2478914"/>
    <lineage>
        <taxon>Bacteria</taxon>
        <taxon>Bacillati</taxon>
        <taxon>Actinomycetota</taxon>
        <taxon>Actinomycetes</taxon>
        <taxon>Propionibacteriales</taxon>
        <taxon>Nocardioidaceae</taxon>
        <taxon>Aeromicrobium</taxon>
    </lineage>
</organism>
<dbReference type="Proteomes" id="UP000282515">
    <property type="component" value="Unassembled WGS sequence"/>
</dbReference>
<dbReference type="InterPro" id="IPR047589">
    <property type="entry name" value="DUF11_rpt"/>
</dbReference>
<dbReference type="NCBIfam" id="TIGR01451">
    <property type="entry name" value="B_ant_repeat"/>
    <property type="match status" value="1"/>
</dbReference>
<accession>A0A3L8PPQ0</accession>
<name>A0A3L8PPQ0_9ACTN</name>
<feature type="domain" description="DUF7927" evidence="2">
    <location>
        <begin position="603"/>
        <end position="727"/>
    </location>
</feature>
<feature type="domain" description="DUF7927" evidence="2">
    <location>
        <begin position="747"/>
        <end position="879"/>
    </location>
</feature>
<keyword evidence="1" id="KW-0472">Membrane</keyword>
<evidence type="ECO:0000256" key="1">
    <source>
        <dbReference type="SAM" id="Phobius"/>
    </source>
</evidence>
<dbReference type="AlphaFoldDB" id="A0A3L8PPQ0"/>
<sequence>MKEQTLRTPWGALRRPRARGRAVARLIPLALVAGVMSIAATTAPAGAESHTPPAYGAALSQANSNTFYAYAGEGETLDVSFIYAHNAQTGEGRDVEYRVTDPSGAIAWTCGHPTGSAPGDACATTGLAGPVGAWKIEVVAATGTGLTAYEWEISVRAGGAAVPGRVWANRYVTHQIDESAVADLRYWLVNDSGYIYDTNLNGYNGIGSIIEADAVGNVATPGGCDALYRSVQGSTNSGDCGTYRIFFDEPSSDLPASAPSADGPLAVLPPELTETDLAVDDLTFSPTSPNGAAGTFTHTLSDRFVGAYWLEIDTDGDGSYNGAADRRIRLAADGSGEYSYEFDGLDGEGNEIADCSAMRARIFFDRVGEIHVLNSDVEGRSGGISMTRLNGSGAPDSTIYWDDTQLQAGPENTTNPTPVVDGTDGIDSSAGVHGWDFSYTSWGNARTIDDWTYNPVALGTGEITVGGHCLTVTKTSDADSNSLPGDVVTYTVEVTNVGETDYTAEAPATLTDDLSDVLDDAVYNDDASVSFSSGSSSASPLVEGTTLSWSGPLQAGETATITYSVTLQRGGNRTVNNQACIPAEEAQVPEEACAETATEMPALQVTKSADTSELPRVGQTVTYTVTATNIGPGDYTEDAPAEVRDDLSGVLDDATLDEDSLTADTGTAPTYDEPLISWSGPLPAGATVTLTYAVTHTGEGDNRLINVAWEPDDPEDPRTPVCDPADENGLDPVTGEPCGRVEIPAGDLDVSKSVDPQKGTSVAPGEELTYTVTFHNSGASAAAVEGWQDDLSDVLDDADIVAAPAPEEGDLTVSRVTDGRFTVDGSVPAGESYTVTYTVQVRDDGDRGNDLLANFVFPDGEELPTSCDPESSLCTENPVKHSAAGLLPAAGAGDVRVWLAAALVLLVAGGAVRMLRREAQR</sequence>
<feature type="domain" description="DUF7927" evidence="2">
    <location>
        <begin position="470"/>
        <end position="595"/>
    </location>
</feature>
<proteinExistence type="predicted"/>
<dbReference type="InterPro" id="IPR057687">
    <property type="entry name" value="DUF7927"/>
</dbReference>
<protein>
    <submittedName>
        <fullName evidence="3">DUF11 domain-containing protein</fullName>
    </submittedName>
</protein>
<dbReference type="OrthoDB" id="134475at2"/>
<dbReference type="Pfam" id="PF25549">
    <property type="entry name" value="DUF7927"/>
    <property type="match status" value="3"/>
</dbReference>